<keyword evidence="1" id="KW-0812">Transmembrane</keyword>
<dbReference type="Proteomes" id="UP000321513">
    <property type="component" value="Unassembled WGS sequence"/>
</dbReference>
<dbReference type="EMBL" id="BJYT01000005">
    <property type="protein sequence ID" value="GEO09007.1"/>
    <property type="molecule type" value="Genomic_DNA"/>
</dbReference>
<accession>A0A512BB02</accession>
<proteinExistence type="predicted"/>
<protein>
    <recommendedName>
        <fullName evidence="4">6-phosphogluconate dehydrogenase</fullName>
    </recommendedName>
</protein>
<dbReference type="RefSeq" id="WP_147203110.1">
    <property type="nucleotide sequence ID" value="NZ_BJYT01000005.1"/>
</dbReference>
<keyword evidence="1" id="KW-0472">Membrane</keyword>
<evidence type="ECO:0008006" key="4">
    <source>
        <dbReference type="Google" id="ProtNLM"/>
    </source>
</evidence>
<feature type="transmembrane region" description="Helical" evidence="1">
    <location>
        <begin position="6"/>
        <end position="26"/>
    </location>
</feature>
<dbReference type="OrthoDB" id="9794557at2"/>
<evidence type="ECO:0000313" key="3">
    <source>
        <dbReference type="Proteomes" id="UP000321513"/>
    </source>
</evidence>
<evidence type="ECO:0000313" key="2">
    <source>
        <dbReference type="EMBL" id="GEO09007.1"/>
    </source>
</evidence>
<dbReference type="AlphaFoldDB" id="A0A512BB02"/>
<keyword evidence="3" id="KW-1185">Reference proteome</keyword>
<organism evidence="2 3">
    <name type="scientific">Segetibacter aerophilus</name>
    <dbReference type="NCBI Taxonomy" id="670293"/>
    <lineage>
        <taxon>Bacteria</taxon>
        <taxon>Pseudomonadati</taxon>
        <taxon>Bacteroidota</taxon>
        <taxon>Chitinophagia</taxon>
        <taxon>Chitinophagales</taxon>
        <taxon>Chitinophagaceae</taxon>
        <taxon>Segetibacter</taxon>
    </lineage>
</organism>
<evidence type="ECO:0000256" key="1">
    <source>
        <dbReference type="SAM" id="Phobius"/>
    </source>
</evidence>
<keyword evidence="1" id="KW-1133">Transmembrane helix</keyword>
<reference evidence="2 3" key="1">
    <citation type="submission" date="2019-07" db="EMBL/GenBank/DDBJ databases">
        <title>Whole genome shotgun sequence of Segetibacter aerophilus NBRC 106135.</title>
        <authorList>
            <person name="Hosoyama A."/>
            <person name="Uohara A."/>
            <person name="Ohji S."/>
            <person name="Ichikawa N."/>
        </authorList>
    </citation>
    <scope>NUCLEOTIDE SEQUENCE [LARGE SCALE GENOMIC DNA]</scope>
    <source>
        <strain evidence="2 3">NBRC 106135</strain>
    </source>
</reference>
<comment type="caution">
    <text evidence="2">The sequence shown here is derived from an EMBL/GenBank/DDBJ whole genome shotgun (WGS) entry which is preliminary data.</text>
</comment>
<sequence>MAKVVSIVVLILLLVFGGWFYWKYYFTYSDGNRTGLLQKFSRKGNVFKTYEGEMVLNSVISNNASPMTMEKFFFSVEDKNVASKMAGFEGKRVVLHYEEKNGALFWRGDTRYIVDSVSNVVP</sequence>
<name>A0A512BB02_9BACT</name>
<gene>
    <name evidence="2" type="ORF">SAE01_15030</name>
</gene>